<feature type="transmembrane region" description="Helical" evidence="1">
    <location>
        <begin position="12"/>
        <end position="31"/>
    </location>
</feature>
<keyword evidence="1" id="KW-1133">Transmembrane helix</keyword>
<evidence type="ECO:0000313" key="2">
    <source>
        <dbReference type="EMBL" id="TXG91657.1"/>
    </source>
</evidence>
<gene>
    <name evidence="2" type="ORF">DW322_17485</name>
</gene>
<dbReference type="AlphaFoldDB" id="A0A6P2CFW9"/>
<evidence type="ECO:0000313" key="3">
    <source>
        <dbReference type="Proteomes" id="UP000471120"/>
    </source>
</evidence>
<dbReference type="EMBL" id="QRCM01000001">
    <property type="protein sequence ID" value="TXG91657.1"/>
    <property type="molecule type" value="Genomic_DNA"/>
</dbReference>
<feature type="transmembrane region" description="Helical" evidence="1">
    <location>
        <begin position="51"/>
        <end position="71"/>
    </location>
</feature>
<reference evidence="2 3" key="1">
    <citation type="submission" date="2018-07" db="EMBL/GenBank/DDBJ databases">
        <title>Genome sequence of Rhodococcus rhodnii ATCC 35071 from Rhodnius prolixus.</title>
        <authorList>
            <person name="Patel V."/>
            <person name="Vogel K.J."/>
        </authorList>
    </citation>
    <scope>NUCLEOTIDE SEQUENCE [LARGE SCALE GENOMIC DNA]</scope>
    <source>
        <strain evidence="2 3">ATCC 35071</strain>
    </source>
</reference>
<organism evidence="2 3">
    <name type="scientific">Rhodococcus rhodnii</name>
    <dbReference type="NCBI Taxonomy" id="38312"/>
    <lineage>
        <taxon>Bacteria</taxon>
        <taxon>Bacillati</taxon>
        <taxon>Actinomycetota</taxon>
        <taxon>Actinomycetes</taxon>
        <taxon>Mycobacteriales</taxon>
        <taxon>Nocardiaceae</taxon>
        <taxon>Rhodococcus</taxon>
    </lineage>
</organism>
<proteinExistence type="predicted"/>
<feature type="transmembrane region" description="Helical" evidence="1">
    <location>
        <begin position="160"/>
        <end position="183"/>
    </location>
</feature>
<evidence type="ECO:0000256" key="1">
    <source>
        <dbReference type="SAM" id="Phobius"/>
    </source>
</evidence>
<feature type="transmembrane region" description="Helical" evidence="1">
    <location>
        <begin position="136"/>
        <end position="154"/>
    </location>
</feature>
<feature type="transmembrane region" description="Helical" evidence="1">
    <location>
        <begin position="78"/>
        <end position="100"/>
    </location>
</feature>
<dbReference type="Proteomes" id="UP000471120">
    <property type="component" value="Unassembled WGS sequence"/>
</dbReference>
<feature type="transmembrane region" description="Helical" evidence="1">
    <location>
        <begin position="112"/>
        <end position="129"/>
    </location>
</feature>
<keyword evidence="1" id="KW-0812">Transmembrane</keyword>
<dbReference type="RefSeq" id="WP_010839803.1">
    <property type="nucleotide sequence ID" value="NZ_QRCM01000001.1"/>
</dbReference>
<name>A0A6P2CFW9_9NOCA</name>
<comment type="caution">
    <text evidence="2">The sequence shown here is derived from an EMBL/GenBank/DDBJ whole genome shotgun (WGS) entry which is preliminary data.</text>
</comment>
<keyword evidence="1" id="KW-0472">Membrane</keyword>
<protein>
    <submittedName>
        <fullName evidence="2">Uncharacterized protein</fullName>
    </submittedName>
</protein>
<accession>A0A6P2CFW9</accession>
<sequence length="205" mass="21131">MTDSTERVQRSIRRIAVAAVSVVALVALYALRPRVSSFTTPENLRALAEPVLSLVDVTTALVATVVLTVVAMTRRLPFGVAAVLLLVIGSTVSSAAVHQWVSSVPDAGLPNGYVVGVSAIYGAAVLVAAPQFKPAVAGLGAVAVLAITAAAVVAEPVALAGVAASLMITAIWWALSSVVMLYSPVAAQREELRPDTAAIAFSRYR</sequence>